<dbReference type="GO" id="GO:0016301">
    <property type="term" value="F:kinase activity"/>
    <property type="evidence" value="ECO:0007669"/>
    <property type="project" value="UniProtKB-KW"/>
</dbReference>
<keyword evidence="1" id="KW-0418">Kinase</keyword>
<comment type="caution">
    <text evidence="1">The sequence shown here is derived from an EMBL/GenBank/DDBJ whole genome shotgun (WGS) entry which is preliminary data.</text>
</comment>
<accession>K2MKC9</accession>
<keyword evidence="1" id="KW-0808">Transferase</keyword>
<dbReference type="AlphaFoldDB" id="K2MKC9"/>
<dbReference type="OrthoDB" id="250755at2759"/>
<organism evidence="1 2">
    <name type="scientific">Trypanosoma cruzi marinkellei</name>
    <dbReference type="NCBI Taxonomy" id="85056"/>
    <lineage>
        <taxon>Eukaryota</taxon>
        <taxon>Discoba</taxon>
        <taxon>Euglenozoa</taxon>
        <taxon>Kinetoplastea</taxon>
        <taxon>Metakinetoplastina</taxon>
        <taxon>Trypanosomatida</taxon>
        <taxon>Trypanosomatidae</taxon>
        <taxon>Trypanosoma</taxon>
        <taxon>Schizotrypanum</taxon>
    </lineage>
</organism>
<feature type="non-terminal residue" evidence="1">
    <location>
        <position position="146"/>
    </location>
</feature>
<dbReference type="EMBL" id="AHKC01021775">
    <property type="protein sequence ID" value="EKF26169.1"/>
    <property type="molecule type" value="Genomic_DNA"/>
</dbReference>
<evidence type="ECO:0000313" key="2">
    <source>
        <dbReference type="Proteomes" id="UP000007350"/>
    </source>
</evidence>
<keyword evidence="2" id="KW-1185">Reference proteome</keyword>
<name>K2MKC9_TRYCR</name>
<gene>
    <name evidence="1" type="ORF">MOQ_010150</name>
</gene>
<protein>
    <submittedName>
        <fullName evidence="1">Protein kinase, putative</fullName>
    </submittedName>
</protein>
<sequence>MMERSEYGLALRWWEKARAVEQGGLAEEPPLCSSSQAARLEKECVLRMSRGDTAPFARRPRSANGENDGVPLSDVVSTVTGKETVSQKTVSATSSFRFGPLVTAPESEAVSLEVAAGCLPHRFRDRLGNVWKRALNPIEDASTDIT</sequence>
<proteinExistence type="predicted"/>
<reference evidence="1 2" key="1">
    <citation type="journal article" date="2012" name="BMC Genomics">
        <title>Comparative genomic analysis of human infective Trypanosoma cruzi lineages with the bat-restricted subspecies T. cruzi marinkellei.</title>
        <authorList>
            <person name="Franzen O."/>
            <person name="Talavera-Lopez C."/>
            <person name="Ochaya S."/>
            <person name="Butler C.E."/>
            <person name="Messenger L.A."/>
            <person name="Lewis M.D."/>
            <person name="Llewellyn M.S."/>
            <person name="Marinkelle C.J."/>
            <person name="Tyler K.M."/>
            <person name="Miles M.A."/>
            <person name="Andersson B."/>
        </authorList>
    </citation>
    <scope>NUCLEOTIDE SEQUENCE [LARGE SCALE GENOMIC DNA]</scope>
    <source>
        <strain evidence="1 2">B7</strain>
    </source>
</reference>
<dbReference type="Proteomes" id="UP000007350">
    <property type="component" value="Unassembled WGS sequence"/>
</dbReference>
<evidence type="ECO:0000313" key="1">
    <source>
        <dbReference type="EMBL" id="EKF26169.1"/>
    </source>
</evidence>